<accession>A0A813J9E9</accession>
<feature type="region of interest" description="Disordered" evidence="3">
    <location>
        <begin position="2351"/>
        <end position="2371"/>
    </location>
</feature>
<feature type="region of interest" description="Disordered" evidence="3">
    <location>
        <begin position="641"/>
        <end position="723"/>
    </location>
</feature>
<feature type="compositionally biased region" description="Low complexity" evidence="3">
    <location>
        <begin position="1839"/>
        <end position="1854"/>
    </location>
</feature>
<feature type="region of interest" description="Disordered" evidence="3">
    <location>
        <begin position="2387"/>
        <end position="2422"/>
    </location>
</feature>
<feature type="compositionally biased region" description="Low complexity" evidence="3">
    <location>
        <begin position="949"/>
        <end position="959"/>
    </location>
</feature>
<feature type="compositionally biased region" description="Low complexity" evidence="3">
    <location>
        <begin position="1285"/>
        <end position="1310"/>
    </location>
</feature>
<protein>
    <recommendedName>
        <fullName evidence="4">Sushi domain-containing protein</fullName>
    </recommendedName>
</protein>
<dbReference type="PROSITE" id="PS50923">
    <property type="entry name" value="SUSHI"/>
    <property type="match status" value="1"/>
</dbReference>
<sequence>MSQGDFSGQRPICTPQTCDDSVQGLLEGVTHDCSGVRFGSKCGTSCAAGHSLAATSSLTELYCLWDAAVGQVTLQGASPVCEPEPCVDNFPSGESFQHDCVGVATTGVCTVQCAPGYEGSSPQNLSCAAGGVLEGDTPNCTARTCAARNLPGMQQGICQDLSFGDSCFTTCEDGYDASSGVQQWTCDLLPGGGGSVELKGSDPDCQPLPCLDNSPMSAHFQHNCEGVTTGSSCDVVCSSDYVGSPSNLTCGADRAFYGSLPVCQPTTTSTVEPDPVNDSNETVNAPELLSGSNESVVVNASSKSPIVATESNASTVEPDPANDSNETVNAPELLNGINESVVVNASSKSAIVAAESNASRSTVEPDPVNDSNETVNAPELLNGSNESVVVNASSKSAGIATESNASIVEPDPVNDSNETVNAPELLSGINESVVVNASSKSAIVATESNASTVEPDPVNDSNETVNAPELLNGINESVVLNAGSKPAIVATESNASTVEPDPVNDSNETVNAPELLSGINESVVVNASSKSAIVATESNASTVEPDPVNDSNETVNAPELLNGINESVVVNASSKSAIVATESNASTVEPDPVNDSNETVNAPELLNGINESVVVNASSKSAIVATESNASTVEHSAIDLEEDSDNLNRTASNRTRPPTTTETFSTTTYTMPNTSTVTPNVTTATTTTSRSSAIVREEDSDNLNRTASNRTRPPTTTETFSTTTYTMPNTSTVTPNVTTATTTTSRSSAIDLEEDSDDLNRLAFDIDQDSDNLNRTASNRTRPPTTTETFSTTTYTMPNTSTVTPNVTTATTTTSRSSAIVREEDSDNLNRTASNRTRPPTTTETFSTTTYTMPNTSTVTPNVTTATTTTSRSSAIVREEDSDNLNRTASNRTRPPTTTETFSTTTYTMPNTSTVTPNVTTATTTTSRSSAIDREEDSDNLNRTASNRTRPPTTTETFSTTTYTMPNTSTVTPNVTTATTTTSRSSAIVREELSDNLNRTASNRTRPPTTTETFSTTTYTMPNTSTVTPNVTTATTTTSRSLAIVREEDSDNLNRTASNRTRPPITTETFSTTTCTMPNTSTVTPNVTNATTTTSRSSAIVREELSDNLNRTASNRTRPPTTTETFSTTTYTMPNTSTVTPNVTTATTTTSRSSAIVREEDSDNLNRTASNRTRPPTTTETFSTTTYTMPNTSTVTPNVTTATTTTSRSSAIDLDEDSHILNRTASNRTRTPTTTETFSTTTYTMPNTSTVTPNVTTATTTTSRSSAIVREELSDNLNRTASNRTRPPTTTETFSTTTYTMPNTSTVTPNVTTATTTISRSSAIVREEDSDNLNRTASNRTRTPTTTGTTSQTRTITTTTRPPALQPCTEGAPSGTGVNSSDCGAIVSGETCVVSCRAGFEGASEIFHCGLDGLDAPHGNVQREACPLNQSSTCTCAAARQPAGFEEAQGFFTCQEDGQFTGSAPTCTRLHCAQEGLPRGLGLNVSDCGGLKTEEDCTVTCRTGFEADSSEVKCTTAGKFVGQAPTCSAQKCAVPGEFSSASLVHTCGGIVNGQTCSSRCALGYEGSMPKELRCYAPAALTAASVCVGQVRPVSPAAHEDCTCGTDGALAGCDAFSCARSSCGDISASVAGFRSASVAHTCQNKVFGQPCTGFCSPGFDLVCWWSADESPLRYGRGHRLSWVRQRSCWHAGRSAGLRWSAVYGQQAADARGEVRHNCDGKTTGQNCSLSSAPGFALAGQVTASGAFASSAVPAVSAAVCSEPSFGEGVAHTCQGKSFGTGCWAFCKRGYIGATVKLECTLSGASDGSVALLPVGGLPSCTPGRRMSGMSGENVSDENASNESVPDSDSSSLSCDASEAASGLQGVGVKHNCLGISSGTYCLAECQDGFEIAGNVSASVFSCDGSSFSGSPPQCVALPCTYSPPDGLGVQHNCSGVGTFSACEATCGNGYGYASGAAAETFTCTATGEFEGTAPACEPSPCATLGLDSSDGYSHDCSGNVNGDSCIVACADGFSAPNGTSSAAILECGASGYTGSIPTCEPNPCSSDSLPAGLDLEVNCTGLTTGESCMVSCAQGYSGAAANFTCMSQGDFSGQRPICTPQTCDDSVQGLLEGVTHDCSGVRFGSKCGTSCAAGHSLAATSSLTELYCLWDAAVGQVTLQGASPVCEPEPCVDNFPSGESFQHDCVGVATTGVCTVQCAPGYEGSSPQNLSCAAGGVLEGDTPNCTARTCAARNLPGMQQGICQDLSFGDSCFTTCEDGYDASSGVQQWTCDLLPGGGGSVELKGSDPDCQPLPCLDNSPVSAHFQHNCEGVTTGSSCDVVCSSDYVGSPSNLTCGADRAFYGSLPVCQPTTTSTVEPDPVNDSNETVNAPELLNGSNESVVVNASSKSAGIATESNASIVEPDPVNDSNETVNAPELFERHQ</sequence>
<evidence type="ECO:0000256" key="2">
    <source>
        <dbReference type="ARBA" id="ARBA00023157"/>
    </source>
</evidence>
<evidence type="ECO:0000259" key="4">
    <source>
        <dbReference type="PROSITE" id="PS50923"/>
    </source>
</evidence>
<dbReference type="InterPro" id="IPR000436">
    <property type="entry name" value="Sushi_SCR_CCP_dom"/>
</dbReference>
<dbReference type="InterPro" id="IPR050350">
    <property type="entry name" value="Compl-Cell_Adhes-Reg"/>
</dbReference>
<dbReference type="SMART" id="SM00032">
    <property type="entry name" value="CCP"/>
    <property type="match status" value="8"/>
</dbReference>
<proteinExistence type="predicted"/>
<evidence type="ECO:0000256" key="1">
    <source>
        <dbReference type="ARBA" id="ARBA00022659"/>
    </source>
</evidence>
<feature type="compositionally biased region" description="Low complexity" evidence="3">
    <location>
        <begin position="837"/>
        <end position="875"/>
    </location>
</feature>
<feature type="domain" description="Sushi" evidence="4">
    <location>
        <begin position="2036"/>
        <end position="2099"/>
    </location>
</feature>
<feature type="compositionally biased region" description="Low complexity" evidence="3">
    <location>
        <begin position="893"/>
        <end position="930"/>
    </location>
</feature>
<feature type="region of interest" description="Disordered" evidence="3">
    <location>
        <begin position="1327"/>
        <end position="1374"/>
    </location>
</feature>
<feature type="compositionally biased region" description="Polar residues" evidence="3">
    <location>
        <begin position="2351"/>
        <end position="2367"/>
    </location>
</feature>
<feature type="compositionally biased region" description="Low complexity" evidence="3">
    <location>
        <begin position="711"/>
        <end position="723"/>
    </location>
</feature>
<feature type="region of interest" description="Disordered" evidence="3">
    <location>
        <begin position="1824"/>
        <end position="1854"/>
    </location>
</feature>
<feature type="compositionally biased region" description="Polar residues" evidence="3">
    <location>
        <begin position="303"/>
        <end position="315"/>
    </location>
</feature>
<feature type="compositionally biased region" description="Low complexity" evidence="3">
    <location>
        <begin position="1173"/>
        <end position="1209"/>
    </location>
</feature>
<feature type="compositionally biased region" description="Polar residues" evidence="3">
    <location>
        <begin position="2387"/>
        <end position="2398"/>
    </location>
</feature>
<gene>
    <name evidence="5" type="ORF">PGLA2088_LOCUS20011</name>
</gene>
<feature type="region of interest" description="Disordered" evidence="3">
    <location>
        <begin position="355"/>
        <end position="381"/>
    </location>
</feature>
<name>A0A813J9E9_POLGL</name>
<feature type="region of interest" description="Disordered" evidence="3">
    <location>
        <begin position="303"/>
        <end position="329"/>
    </location>
</feature>
<evidence type="ECO:0000256" key="3">
    <source>
        <dbReference type="SAM" id="MobiDB-lite"/>
    </source>
</evidence>
<feature type="compositionally biased region" description="Low complexity" evidence="3">
    <location>
        <begin position="655"/>
        <end position="693"/>
    </location>
</feature>
<dbReference type="PANTHER" id="PTHR19325">
    <property type="entry name" value="COMPLEMENT COMPONENT-RELATED SUSHI DOMAIN-CONTAINING"/>
    <property type="match status" value="1"/>
</dbReference>
<feature type="region of interest" description="Disordered" evidence="3">
    <location>
        <begin position="1279"/>
        <end position="1310"/>
    </location>
</feature>
<evidence type="ECO:0000313" key="5">
    <source>
        <dbReference type="EMBL" id="CAE8676744.1"/>
    </source>
</evidence>
<evidence type="ECO:0000313" key="6">
    <source>
        <dbReference type="Proteomes" id="UP000626109"/>
    </source>
</evidence>
<reference evidence="5" key="1">
    <citation type="submission" date="2021-02" db="EMBL/GenBank/DDBJ databases">
        <authorList>
            <person name="Dougan E. K."/>
            <person name="Rhodes N."/>
            <person name="Thang M."/>
            <person name="Chan C."/>
        </authorList>
    </citation>
    <scope>NUCLEOTIDE SEQUENCE</scope>
</reference>
<keyword evidence="1" id="KW-0768">Sushi</keyword>
<dbReference type="EMBL" id="CAJNNW010025291">
    <property type="protein sequence ID" value="CAE8676744.1"/>
    <property type="molecule type" value="Genomic_DNA"/>
</dbReference>
<feature type="compositionally biased region" description="Low complexity" evidence="3">
    <location>
        <begin position="781"/>
        <end position="819"/>
    </location>
</feature>
<dbReference type="Proteomes" id="UP000626109">
    <property type="component" value="Unassembled WGS sequence"/>
</dbReference>
<feature type="compositionally biased region" description="Low complexity" evidence="3">
    <location>
        <begin position="1335"/>
        <end position="1361"/>
    </location>
</feature>
<feature type="compositionally biased region" description="Polar residues" evidence="3">
    <location>
        <begin position="771"/>
        <end position="780"/>
    </location>
</feature>
<keyword evidence="2" id="KW-1015">Disulfide bond</keyword>
<organism evidence="5 6">
    <name type="scientific">Polarella glacialis</name>
    <name type="common">Dinoflagellate</name>
    <dbReference type="NCBI Taxonomy" id="89957"/>
    <lineage>
        <taxon>Eukaryota</taxon>
        <taxon>Sar</taxon>
        <taxon>Alveolata</taxon>
        <taxon>Dinophyceae</taxon>
        <taxon>Suessiales</taxon>
        <taxon>Suessiaceae</taxon>
        <taxon>Polarella</taxon>
    </lineage>
</organism>
<feature type="region of interest" description="Disordered" evidence="3">
    <location>
        <begin position="1111"/>
        <end position="1209"/>
    </location>
</feature>
<dbReference type="PANTHER" id="PTHR19325:SF560">
    <property type="entry name" value="SUSHI, VON WILLEBRAND FACTOR TYPE A, EGF AND PENTRAXIN DOMAIN-CONTAINING PROTEIN 1"/>
    <property type="match status" value="1"/>
</dbReference>
<feature type="compositionally biased region" description="Low complexity" evidence="3">
    <location>
        <begin position="1117"/>
        <end position="1155"/>
    </location>
</feature>
<feature type="region of interest" description="Disordered" evidence="3">
    <location>
        <begin position="771"/>
        <end position="959"/>
    </location>
</feature>
<comment type="caution">
    <text evidence="5">The sequence shown here is derived from an EMBL/GenBank/DDBJ whole genome shotgun (WGS) entry which is preliminary data.</text>
</comment>